<sequence>MNYTGTSFFKETKNTDKVKLNRINAYEGSMLHFFRSVYQNKTAEDGFIVNHITMIPNPKYPTEEELELLNDFRKNFITSGTLKISDNINDIAHRKNSEKPYSMAITKMKIPDTDYIKRTDGKVILDFPDVLQVNYSKYYYNLENKKLVKDKIPVSHQSFLYIEGQTFEVYDTGNTSDPELLLKQGDFSRNKIEFMLPLDYQPGD</sequence>
<proteinExistence type="predicted"/>
<evidence type="ECO:0000313" key="1">
    <source>
        <dbReference type="EMBL" id="MBB4808099.1"/>
    </source>
</evidence>
<name>A0A840KEV0_9FLAO</name>
<protein>
    <submittedName>
        <fullName evidence="1">Uncharacterized protein</fullName>
    </submittedName>
</protein>
<dbReference type="AlphaFoldDB" id="A0A840KEV0"/>
<organism evidence="1 2">
    <name type="scientific">Chryseobacterium defluvii</name>
    <dbReference type="NCBI Taxonomy" id="160396"/>
    <lineage>
        <taxon>Bacteria</taxon>
        <taxon>Pseudomonadati</taxon>
        <taxon>Bacteroidota</taxon>
        <taxon>Flavobacteriia</taxon>
        <taxon>Flavobacteriales</taxon>
        <taxon>Weeksellaceae</taxon>
        <taxon>Chryseobacterium group</taxon>
        <taxon>Chryseobacterium</taxon>
    </lineage>
</organism>
<gene>
    <name evidence="1" type="ORF">HNP38_003439</name>
</gene>
<dbReference type="RefSeq" id="WP_184191699.1">
    <property type="nucleotide sequence ID" value="NZ_JACHLE010000007.1"/>
</dbReference>
<evidence type="ECO:0000313" key="2">
    <source>
        <dbReference type="Proteomes" id="UP000592180"/>
    </source>
</evidence>
<dbReference type="EMBL" id="JACHLE010000007">
    <property type="protein sequence ID" value="MBB4808099.1"/>
    <property type="molecule type" value="Genomic_DNA"/>
</dbReference>
<accession>A0A840KEV0</accession>
<keyword evidence="2" id="KW-1185">Reference proteome</keyword>
<comment type="caution">
    <text evidence="1">The sequence shown here is derived from an EMBL/GenBank/DDBJ whole genome shotgun (WGS) entry which is preliminary data.</text>
</comment>
<reference evidence="1 2" key="1">
    <citation type="submission" date="2020-08" db="EMBL/GenBank/DDBJ databases">
        <title>Functional genomics of gut bacteria from endangered species of beetles.</title>
        <authorList>
            <person name="Carlos-Shanley C."/>
        </authorList>
    </citation>
    <scope>NUCLEOTIDE SEQUENCE [LARGE SCALE GENOMIC DNA]</scope>
    <source>
        <strain evidence="1 2">S00151</strain>
    </source>
</reference>
<dbReference type="Proteomes" id="UP000592180">
    <property type="component" value="Unassembled WGS sequence"/>
</dbReference>